<dbReference type="Proteomes" id="UP000811492">
    <property type="component" value="Unassembled WGS sequence"/>
</dbReference>
<protein>
    <submittedName>
        <fullName evidence="2">Uncharacterized protein</fullName>
    </submittedName>
</protein>
<evidence type="ECO:0000313" key="3">
    <source>
        <dbReference type="Proteomes" id="UP000811492"/>
    </source>
</evidence>
<reference evidence="2 3" key="1">
    <citation type="submission" date="2021-02" db="EMBL/GenBank/DDBJ databases">
        <title>Draft genome and description of Leucobacter sp nov strain Marseille-Q4368.</title>
        <authorList>
            <person name="Boxberger M."/>
            <person name="La Scola B."/>
        </authorList>
    </citation>
    <scope>NUCLEOTIDE SEQUENCE [LARGE SCALE GENOMIC DNA]</scope>
    <source>
        <strain evidence="2 3">Marseille-Q4368</strain>
    </source>
</reference>
<gene>
    <name evidence="2" type="ORF">JSQ98_09105</name>
</gene>
<proteinExistence type="predicted"/>
<comment type="caution">
    <text evidence="2">The sequence shown here is derived from an EMBL/GenBank/DDBJ whole genome shotgun (WGS) entry which is preliminary data.</text>
</comment>
<accession>A0ABS5M577</accession>
<keyword evidence="3" id="KW-1185">Reference proteome</keyword>
<dbReference type="EMBL" id="JAFEVO010000001">
    <property type="protein sequence ID" value="MBS3182346.1"/>
    <property type="molecule type" value="Genomic_DNA"/>
</dbReference>
<organism evidence="2 3">
    <name type="scientific">Leucobacter manosquensis</name>
    <dbReference type="NCBI Taxonomy" id="2810611"/>
    <lineage>
        <taxon>Bacteria</taxon>
        <taxon>Bacillati</taxon>
        <taxon>Actinomycetota</taxon>
        <taxon>Actinomycetes</taxon>
        <taxon>Micrococcales</taxon>
        <taxon>Microbacteriaceae</taxon>
        <taxon>Leucobacter</taxon>
    </lineage>
</organism>
<name>A0ABS5M577_9MICO</name>
<sequence>MSNTPIVRQRMRFEDQYGTHRNWWVRDPRVTGLPIALFLYMQSHAENFEVTPAIAKRDLGLTDYAWKIAKNTLRRYGFFLEVRDRWPAGSVAPMMRDGSPILDRKGQPRYTDLTGNLRVRVFTQDPDENVDLGPDGGVIEVDEPYELWLEKQNELLSRTGEQRPVETTFTAPRNSHSGDGTAPRISHPGEEHQVSTASRNSHSGAPVDEIRTTPIKEEENQGWLVGSQSSIRPTNQTTRDAEIDAELGALAPGCGLTLAAVEREIQGRVDLASVDVVQATRDTLLRASGRVNKPASYIASVIVRYPEKWPVGGDGTAPFDPAPAASTFSTESPVAACLRGEHWWGSDHLPEIDRSHCPDCGEPRRNVDPTFAELEREMSSVGGNR</sequence>
<feature type="compositionally biased region" description="Polar residues" evidence="1">
    <location>
        <begin position="226"/>
        <end position="237"/>
    </location>
</feature>
<evidence type="ECO:0000313" key="2">
    <source>
        <dbReference type="EMBL" id="MBS3182346.1"/>
    </source>
</evidence>
<feature type="compositionally biased region" description="Basic and acidic residues" evidence="1">
    <location>
        <begin position="208"/>
        <end position="219"/>
    </location>
</feature>
<feature type="region of interest" description="Disordered" evidence="1">
    <location>
        <begin position="158"/>
        <end position="237"/>
    </location>
</feature>
<evidence type="ECO:0000256" key="1">
    <source>
        <dbReference type="SAM" id="MobiDB-lite"/>
    </source>
</evidence>
<dbReference type="RefSeq" id="WP_211649330.1">
    <property type="nucleotide sequence ID" value="NZ_JAFEVO010000001.1"/>
</dbReference>
<feature type="compositionally biased region" description="Polar residues" evidence="1">
    <location>
        <begin position="194"/>
        <end position="203"/>
    </location>
</feature>
<feature type="compositionally biased region" description="Polar residues" evidence="1">
    <location>
        <begin position="165"/>
        <end position="178"/>
    </location>
</feature>